<dbReference type="AlphaFoldDB" id="A0A1V2A409"/>
<organism evidence="1 2">
    <name type="scientific">Domibacillus epiphyticus</name>
    <dbReference type="NCBI Taxonomy" id="1714355"/>
    <lineage>
        <taxon>Bacteria</taxon>
        <taxon>Bacillati</taxon>
        <taxon>Bacillota</taxon>
        <taxon>Bacilli</taxon>
        <taxon>Bacillales</taxon>
        <taxon>Bacillaceae</taxon>
        <taxon>Domibacillus</taxon>
    </lineage>
</organism>
<evidence type="ECO:0000313" key="2">
    <source>
        <dbReference type="Proteomes" id="UP000188613"/>
    </source>
</evidence>
<protein>
    <submittedName>
        <fullName evidence="1">Uncharacterized protein</fullName>
    </submittedName>
</protein>
<dbReference type="Proteomes" id="UP000188613">
    <property type="component" value="Unassembled WGS sequence"/>
</dbReference>
<dbReference type="OrthoDB" id="2941803at2"/>
<gene>
    <name evidence="1" type="ORF">BTO28_15855</name>
</gene>
<reference evidence="1 2" key="1">
    <citation type="submission" date="2016-12" db="EMBL/GenBank/DDBJ databases">
        <title>Domibacillus sp. SAB 38T whole genome sequencing.</title>
        <authorList>
            <person name="Verma A."/>
            <person name="Ojha A.K."/>
            <person name="Krishnamurthi S."/>
        </authorList>
    </citation>
    <scope>NUCLEOTIDE SEQUENCE [LARGE SCALE GENOMIC DNA]</scope>
    <source>
        <strain evidence="1 2">SAB 38</strain>
    </source>
</reference>
<dbReference type="EMBL" id="MSFI01000031">
    <property type="protein sequence ID" value="OMP65739.1"/>
    <property type="molecule type" value="Genomic_DNA"/>
</dbReference>
<keyword evidence="2" id="KW-1185">Reference proteome</keyword>
<dbReference type="RefSeq" id="WP_076768079.1">
    <property type="nucleotide sequence ID" value="NZ_MSFI01000031.1"/>
</dbReference>
<sequence>MRLDTIDIKKLEEIEVFLLIKEIGRLLTDYGKCTDETIRERIHQDILLLSSVINVNCEQHN</sequence>
<name>A0A1V2A409_9BACI</name>
<evidence type="ECO:0000313" key="1">
    <source>
        <dbReference type="EMBL" id="OMP65739.1"/>
    </source>
</evidence>
<proteinExistence type="predicted"/>
<accession>A0A1V2A409</accession>
<comment type="caution">
    <text evidence="1">The sequence shown here is derived from an EMBL/GenBank/DDBJ whole genome shotgun (WGS) entry which is preliminary data.</text>
</comment>